<keyword evidence="4" id="KW-1185">Reference proteome</keyword>
<feature type="compositionally biased region" description="Basic and acidic residues" evidence="2">
    <location>
        <begin position="534"/>
        <end position="548"/>
    </location>
</feature>
<name>A0ABQ0CQF0_9HYPO</name>
<dbReference type="EMBL" id="BAAFGZ010000141">
    <property type="protein sequence ID" value="GAB0135650.1"/>
    <property type="molecule type" value="Genomic_DNA"/>
</dbReference>
<feature type="compositionally biased region" description="Low complexity" evidence="2">
    <location>
        <begin position="229"/>
        <end position="242"/>
    </location>
</feature>
<evidence type="ECO:0000256" key="1">
    <source>
        <dbReference type="SAM" id="Coils"/>
    </source>
</evidence>
<feature type="region of interest" description="Disordered" evidence="2">
    <location>
        <begin position="576"/>
        <end position="627"/>
    </location>
</feature>
<feature type="region of interest" description="Disordered" evidence="2">
    <location>
        <begin position="229"/>
        <end position="275"/>
    </location>
</feature>
<evidence type="ECO:0008006" key="5">
    <source>
        <dbReference type="Google" id="ProtNLM"/>
    </source>
</evidence>
<feature type="coiled-coil region" evidence="1">
    <location>
        <begin position="681"/>
        <end position="708"/>
    </location>
</feature>
<protein>
    <recommendedName>
        <fullName evidence="5">F-box domain-containing protein</fullName>
    </recommendedName>
</protein>
<organism evidence="3 4">
    <name type="scientific">Epichloe bromicola</name>
    <dbReference type="NCBI Taxonomy" id="79588"/>
    <lineage>
        <taxon>Eukaryota</taxon>
        <taxon>Fungi</taxon>
        <taxon>Dikarya</taxon>
        <taxon>Ascomycota</taxon>
        <taxon>Pezizomycotina</taxon>
        <taxon>Sordariomycetes</taxon>
        <taxon>Hypocreomycetidae</taxon>
        <taxon>Hypocreales</taxon>
        <taxon>Clavicipitaceae</taxon>
        <taxon>Epichloe</taxon>
    </lineage>
</organism>
<feature type="compositionally biased region" description="Basic and acidic residues" evidence="2">
    <location>
        <begin position="495"/>
        <end position="519"/>
    </location>
</feature>
<feature type="compositionally biased region" description="Acidic residues" evidence="2">
    <location>
        <begin position="332"/>
        <end position="343"/>
    </location>
</feature>
<accession>A0ABQ0CQF0</accession>
<feature type="region of interest" description="Disordered" evidence="2">
    <location>
        <begin position="321"/>
        <end position="359"/>
    </location>
</feature>
<proteinExistence type="predicted"/>
<feature type="region of interest" description="Disordered" evidence="2">
    <location>
        <begin position="487"/>
        <end position="560"/>
    </location>
</feature>
<evidence type="ECO:0000313" key="3">
    <source>
        <dbReference type="EMBL" id="GAB0135650.1"/>
    </source>
</evidence>
<sequence length="1046" mass="116748">MSSICHLPHLHNLVSLAQLPLPSLTRGFTTEILLTIYLAYPSARKKKCSQSDLICLALVCKRFHELASAQLYRNFHIIFPDDDDANFDSPVDGLAGGLDTFTTSEYNYAKHLKDLSMDTLSPGVKGEQSYQPYLYSASCGKFLNTLLHLTLKRAHSLESFRWNIRVELSRPVYAQLHRIGSLKKLHIRLQAGDSYYTPPPPLPVTADLDPHPQPNGHWPDTIPPMQSYGPSIPSSIPISGNPPLGPPPTLLPPSSRPMQKSRSGQKCAKNVEPSTLSGFKGLQSLSVLDIDNLEIVGELRTCVKNSFSTLKELQLSLSNTLAQQARKPPQDSDADDSDIEDDFQTVPQPDNAADYNGTGPAKVFRAQEERKLQELILARIFDIQDHHLVKKAPLQLNAPLKLNSNRNLEATTTDSAHRSGDPRSEFVESLTTVSTRLMNTLNGSRHFTISQYETLAIIEKAARKYVDSGSKLALSKCDTIDTMANEGEASNNNRLHQETHQETHNDETMPIKEDGHLPEEAALTDTAPGSQSPDHPRKMSTNDRKPHYLFEPGSDASPDDIDIEHLETIQDHLDEFHDPQSADPARSRSPLTLRQGPNDAALPRDEDHGAAESPGSLANKSSPEDGKPEFEIAKVDRAAITKKLVQLHRLVRGVGQRVLEIRDEKISEGGSIMASDLDIELALLNRSAIEVSNEIRILESEIEDLMEMPMKRSGESTKQSIDAYKRKTRGMSIETLRICLIPVKASVLSQAIDMTCIKDLTLINVGNQAPIWSMLAKEQKNRPLALRSVFTDHVSASFLTCMAQLPVLDDLFMLERGLKHKPESFAPRSATSIDQIRRLVLKKHMPTLKRLMIKDDSNGPNWDANEKTMILICTRGVQLEELALSMNIHAVHAFMQYFSGLVNLRAINILHFKNNDTCIWVMREILRFIVDNLSHHPELKLEWIATEDDRVDRVIRPSEASSESRSQVPLKRTKDKGKDKAHVSPSSPGSAEYPLLPMEALDSDSESDDDSVDSGSRLRFRTIGPLQFYDVWGVKIFDKEIRSGKL</sequence>
<gene>
    <name evidence="3" type="primary">g3981</name>
    <name evidence="3" type="ORF">EsDP_00003981</name>
</gene>
<comment type="caution">
    <text evidence="3">The sequence shown here is derived from an EMBL/GenBank/DDBJ whole genome shotgun (WGS) entry which is preliminary data.</text>
</comment>
<feature type="compositionally biased region" description="Acidic residues" evidence="2">
    <location>
        <begin position="1001"/>
        <end position="1012"/>
    </location>
</feature>
<dbReference type="CDD" id="cd09917">
    <property type="entry name" value="F-box_SF"/>
    <property type="match status" value="1"/>
</dbReference>
<keyword evidence="1" id="KW-0175">Coiled coil</keyword>
<evidence type="ECO:0000313" key="4">
    <source>
        <dbReference type="Proteomes" id="UP001562357"/>
    </source>
</evidence>
<dbReference type="Proteomes" id="UP001562357">
    <property type="component" value="Unassembled WGS sequence"/>
</dbReference>
<evidence type="ECO:0000256" key="2">
    <source>
        <dbReference type="SAM" id="MobiDB-lite"/>
    </source>
</evidence>
<reference evidence="4" key="1">
    <citation type="submission" date="2024-06" db="EMBL/GenBank/DDBJ databases">
        <title>Draft Genome Sequences of Epichloe bromicola Strains Isolated from Elymus ciliaris.</title>
        <authorList>
            <consortium name="Epichloe bromicola genome sequencing consortium"/>
            <person name="Miura A."/>
            <person name="Imano S."/>
            <person name="Ashida A."/>
            <person name="Sato I."/>
            <person name="Chiba S."/>
            <person name="Tanaka A."/>
            <person name="Camagna M."/>
            <person name="Takemoto D."/>
        </authorList>
    </citation>
    <scope>NUCLEOTIDE SEQUENCE [LARGE SCALE GENOMIC DNA]</scope>
    <source>
        <strain evidence="4">DP</strain>
    </source>
</reference>
<feature type="compositionally biased region" description="Pro residues" evidence="2">
    <location>
        <begin position="243"/>
        <end position="255"/>
    </location>
</feature>
<feature type="region of interest" description="Disordered" evidence="2">
    <location>
        <begin position="956"/>
        <end position="1015"/>
    </location>
</feature>